<evidence type="ECO:0000313" key="7">
    <source>
        <dbReference type="Proteomes" id="UP000000591"/>
    </source>
</evidence>
<dbReference type="Gene3D" id="1.10.510.10">
    <property type="entry name" value="Transferase(Phosphotransferase) domain 1"/>
    <property type="match status" value="1"/>
</dbReference>
<gene>
    <name evidence="6" type="ORF">AGOS_ABR088C</name>
</gene>
<dbReference type="AlphaFoldDB" id="Q75DD9"/>
<dbReference type="Pfam" id="PF00069">
    <property type="entry name" value="Pkinase"/>
    <property type="match status" value="1"/>
</dbReference>
<dbReference type="SUPFAM" id="SSF56112">
    <property type="entry name" value="Protein kinase-like (PK-like)"/>
    <property type="match status" value="1"/>
</dbReference>
<dbReference type="InterPro" id="IPR000719">
    <property type="entry name" value="Prot_kinase_dom"/>
</dbReference>
<dbReference type="InterPro" id="IPR008271">
    <property type="entry name" value="Ser/Thr_kinase_AS"/>
</dbReference>
<dbReference type="OMA" id="DWIMIEM"/>
<dbReference type="SMART" id="SM00220">
    <property type="entry name" value="S_TKc"/>
    <property type="match status" value="1"/>
</dbReference>
<dbReference type="GO" id="GO:0004674">
    <property type="term" value="F:protein serine/threonine kinase activity"/>
    <property type="evidence" value="ECO:0000318"/>
    <property type="project" value="GO_Central"/>
</dbReference>
<feature type="compositionally biased region" description="Low complexity" evidence="4">
    <location>
        <begin position="145"/>
        <end position="157"/>
    </location>
</feature>
<evidence type="ECO:0000256" key="4">
    <source>
        <dbReference type="SAM" id="MobiDB-lite"/>
    </source>
</evidence>
<dbReference type="EMBL" id="AE016815">
    <property type="protein sequence ID" value="AAS50858.2"/>
    <property type="molecule type" value="Genomic_DNA"/>
</dbReference>
<evidence type="ECO:0000256" key="3">
    <source>
        <dbReference type="PROSITE-ProRule" id="PRU10141"/>
    </source>
</evidence>
<dbReference type="InParanoid" id="Q75DD9"/>
<dbReference type="HOGENOM" id="CLU_019325_0_0_1"/>
<dbReference type="OrthoDB" id="68483at2759"/>
<dbReference type="GO" id="GO:0042149">
    <property type="term" value="P:cellular response to glucose starvation"/>
    <property type="evidence" value="ECO:0000318"/>
    <property type="project" value="GO_Central"/>
</dbReference>
<dbReference type="KEGG" id="ago:AGOS_ABR088C"/>
<dbReference type="GO" id="GO:0010506">
    <property type="term" value="P:regulation of autophagy"/>
    <property type="evidence" value="ECO:0007669"/>
    <property type="project" value="InterPro"/>
</dbReference>
<dbReference type="PANTHER" id="PTHR24348">
    <property type="entry name" value="SERINE/THREONINE-PROTEIN KINASE UNC-51-RELATED"/>
    <property type="match status" value="1"/>
</dbReference>
<dbReference type="GeneID" id="4619138"/>
<accession>Q75DD9</accession>
<dbReference type="PROSITE" id="PS00108">
    <property type="entry name" value="PROTEIN_KINASE_ST"/>
    <property type="match status" value="1"/>
</dbReference>
<protein>
    <submittedName>
        <fullName evidence="6">ABR088Cp</fullName>
    </submittedName>
</protein>
<evidence type="ECO:0000313" key="6">
    <source>
        <dbReference type="EMBL" id="AAS50858.2"/>
    </source>
</evidence>
<dbReference type="InterPro" id="IPR045269">
    <property type="entry name" value="Atg1-like"/>
</dbReference>
<feature type="domain" description="Protein kinase" evidence="5">
    <location>
        <begin position="81"/>
        <end position="460"/>
    </location>
</feature>
<keyword evidence="1 3" id="KW-0547">Nucleotide-binding</keyword>
<dbReference type="PROSITE" id="PS00107">
    <property type="entry name" value="PROTEIN_KINASE_ATP"/>
    <property type="match status" value="1"/>
</dbReference>
<dbReference type="InterPro" id="IPR011009">
    <property type="entry name" value="Kinase-like_dom_sf"/>
</dbReference>
<dbReference type="FunCoup" id="Q75DD9">
    <property type="interactions" value="288"/>
</dbReference>
<dbReference type="PROSITE" id="PS50011">
    <property type="entry name" value="PROTEIN_KINASE_DOM"/>
    <property type="match status" value="1"/>
</dbReference>
<keyword evidence="2 3" id="KW-0067">ATP-binding</keyword>
<dbReference type="FunFam" id="1.10.510.10:FF:002560">
    <property type="entry name" value="AaceriABR088Cp"/>
    <property type="match status" value="1"/>
</dbReference>
<evidence type="ECO:0000256" key="1">
    <source>
        <dbReference type="ARBA" id="ARBA00022741"/>
    </source>
</evidence>
<dbReference type="Proteomes" id="UP000000591">
    <property type="component" value="Chromosome II"/>
</dbReference>
<feature type="region of interest" description="Disordered" evidence="4">
    <location>
        <begin position="140"/>
        <end position="159"/>
    </location>
</feature>
<dbReference type="eggNOG" id="KOG0585">
    <property type="taxonomic scope" value="Eukaryota"/>
</dbReference>
<reference evidence="6 7" key="1">
    <citation type="journal article" date="2004" name="Science">
        <title>The Ashbya gossypii genome as a tool for mapping the ancient Saccharomyces cerevisiae genome.</title>
        <authorList>
            <person name="Dietrich F.S."/>
            <person name="Voegeli S."/>
            <person name="Brachat S."/>
            <person name="Lerch A."/>
            <person name="Gates K."/>
            <person name="Steiner S."/>
            <person name="Mohr C."/>
            <person name="Pohlmann R."/>
            <person name="Luedi P."/>
            <person name="Choi S."/>
            <person name="Wing R.A."/>
            <person name="Flavier A."/>
            <person name="Gaffney T.D."/>
            <person name="Philippsen P."/>
        </authorList>
    </citation>
    <scope>NUCLEOTIDE SEQUENCE [LARGE SCALE GENOMIC DNA]</scope>
    <source>
        <strain evidence="7">ATCC 10895 / CBS 109.51 / FGSC 9923 / NRRL Y-1056</strain>
    </source>
</reference>
<dbReference type="GO" id="GO:0005737">
    <property type="term" value="C:cytoplasm"/>
    <property type="evidence" value="ECO:0000318"/>
    <property type="project" value="GO_Central"/>
</dbReference>
<dbReference type="GO" id="GO:0051726">
    <property type="term" value="P:regulation of cell cycle"/>
    <property type="evidence" value="ECO:0000318"/>
    <property type="project" value="GO_Central"/>
</dbReference>
<dbReference type="PANTHER" id="PTHR24348:SF68">
    <property type="entry name" value="SERINE_THREONINE-PROTEIN KINASE ATG1C"/>
    <property type="match status" value="1"/>
</dbReference>
<organism evidence="6 7">
    <name type="scientific">Eremothecium gossypii (strain ATCC 10895 / CBS 109.51 / FGSC 9923 / NRRL Y-1056)</name>
    <name type="common">Yeast</name>
    <name type="synonym">Ashbya gossypii</name>
    <dbReference type="NCBI Taxonomy" id="284811"/>
    <lineage>
        <taxon>Eukaryota</taxon>
        <taxon>Fungi</taxon>
        <taxon>Dikarya</taxon>
        <taxon>Ascomycota</taxon>
        <taxon>Saccharomycotina</taxon>
        <taxon>Saccharomycetes</taxon>
        <taxon>Saccharomycetales</taxon>
        <taxon>Saccharomycetaceae</taxon>
        <taxon>Eremothecium</taxon>
    </lineage>
</organism>
<dbReference type="STRING" id="284811.Q75DD9"/>
<keyword evidence="7" id="KW-1185">Reference proteome</keyword>
<evidence type="ECO:0000256" key="2">
    <source>
        <dbReference type="ARBA" id="ARBA00022840"/>
    </source>
</evidence>
<dbReference type="RefSeq" id="NP_983034.2">
    <property type="nucleotide sequence ID" value="NM_208387.2"/>
</dbReference>
<sequence>MKSYPTIVQFNEGRHSLLLRSISSRSSSRLTDTVLGRSGCGGDAVTYAALFEEYNKLVEMVLLQKTTRLIGGRESVQVNQYMLEGRLGRGRFGTVLRGRRVAGCRRGQHDTAEVVALKCIMKRPVSSLFSMNQIMRKRARLQSSGGTPPGTLTATPEPTDKVFRRSSTKSLTSIPVEYLDSDWIMIEMNLLRIRKECLIHGQLPPHPHVSRLLEIIDSPRSDRVWLIQEFASLGELQWERASKQQVPEQWCQFMKPSVTRAEFALKVLRDLSLGLAFLQKHGIVHRDIKPSNILLDGTRGTAKISDFGCSILKPDHLPWWKHDPEKQRWSRAFQDEVSKIVGTPAFIPPELCDFTLEEEGNSRKSPSGRPAADDPDRGFKVDIWSLGVTIYCILENRLPFFGENEFETYHMVVTAELSPLPEDPADPDLEWLYVFVTHGLLCKDWTRRPTAQEVLTQLALHCGDHSSKMSKVKKKFSTWKRKIARSVVHRSAGQQPSESLTGTIFSHSSSSSSNVSSIFTTDSSIELIESHR</sequence>
<evidence type="ECO:0000259" key="5">
    <source>
        <dbReference type="PROSITE" id="PS50011"/>
    </source>
</evidence>
<feature type="region of interest" description="Disordered" evidence="4">
    <location>
        <begin position="490"/>
        <end position="510"/>
    </location>
</feature>
<dbReference type="GO" id="GO:0005524">
    <property type="term" value="F:ATP binding"/>
    <property type="evidence" value="ECO:0007669"/>
    <property type="project" value="UniProtKB-UniRule"/>
</dbReference>
<proteinExistence type="predicted"/>
<feature type="binding site" evidence="3">
    <location>
        <position position="118"/>
    </location>
    <ligand>
        <name>ATP</name>
        <dbReference type="ChEBI" id="CHEBI:30616"/>
    </ligand>
</feature>
<feature type="compositionally biased region" description="Low complexity" evidence="4">
    <location>
        <begin position="499"/>
        <end position="510"/>
    </location>
</feature>
<reference evidence="7" key="2">
    <citation type="journal article" date="2013" name="G3 (Bethesda)">
        <title>Genomes of Ashbya fungi isolated from insects reveal four mating-type loci, numerous translocations, lack of transposons, and distinct gene duplications.</title>
        <authorList>
            <person name="Dietrich F.S."/>
            <person name="Voegeli S."/>
            <person name="Kuo S."/>
            <person name="Philippsen P."/>
        </authorList>
    </citation>
    <scope>GENOME REANNOTATION</scope>
    <source>
        <strain evidence="7">ATCC 10895 / CBS 109.51 / FGSC 9923 / NRRL Y-1056</strain>
    </source>
</reference>
<name>Q75DD9_EREGS</name>
<dbReference type="InterPro" id="IPR017441">
    <property type="entry name" value="Protein_kinase_ATP_BS"/>
</dbReference>